<organism evidence="1 2">
    <name type="scientific">Eumeta variegata</name>
    <name type="common">Bagworm moth</name>
    <name type="synonym">Eumeta japonica</name>
    <dbReference type="NCBI Taxonomy" id="151549"/>
    <lineage>
        <taxon>Eukaryota</taxon>
        <taxon>Metazoa</taxon>
        <taxon>Ecdysozoa</taxon>
        <taxon>Arthropoda</taxon>
        <taxon>Hexapoda</taxon>
        <taxon>Insecta</taxon>
        <taxon>Pterygota</taxon>
        <taxon>Neoptera</taxon>
        <taxon>Endopterygota</taxon>
        <taxon>Lepidoptera</taxon>
        <taxon>Glossata</taxon>
        <taxon>Ditrysia</taxon>
        <taxon>Tineoidea</taxon>
        <taxon>Psychidae</taxon>
        <taxon>Oiketicinae</taxon>
        <taxon>Eumeta</taxon>
    </lineage>
</organism>
<evidence type="ECO:0000313" key="1">
    <source>
        <dbReference type="EMBL" id="GBP32833.1"/>
    </source>
</evidence>
<dbReference type="EMBL" id="BGZK01000265">
    <property type="protein sequence ID" value="GBP32833.1"/>
    <property type="molecule type" value="Genomic_DNA"/>
</dbReference>
<protein>
    <submittedName>
        <fullName evidence="1">Uncharacterized protein</fullName>
    </submittedName>
</protein>
<evidence type="ECO:0000313" key="2">
    <source>
        <dbReference type="Proteomes" id="UP000299102"/>
    </source>
</evidence>
<reference evidence="1 2" key="1">
    <citation type="journal article" date="2019" name="Commun. Biol.">
        <title>The bagworm genome reveals a unique fibroin gene that provides high tensile strength.</title>
        <authorList>
            <person name="Kono N."/>
            <person name="Nakamura H."/>
            <person name="Ohtoshi R."/>
            <person name="Tomita M."/>
            <person name="Numata K."/>
            <person name="Arakawa K."/>
        </authorList>
    </citation>
    <scope>NUCLEOTIDE SEQUENCE [LARGE SCALE GENOMIC DNA]</scope>
</reference>
<dbReference type="Proteomes" id="UP000299102">
    <property type="component" value="Unassembled WGS sequence"/>
</dbReference>
<dbReference type="AlphaFoldDB" id="A0A4C1V214"/>
<keyword evidence="2" id="KW-1185">Reference proteome</keyword>
<accession>A0A4C1V214</accession>
<sequence length="192" mass="20775">MTLSQKPYIVSHDALPPTVIGTTVGSEMSSLITTVRTSDGSKRGVMGVMTPWAGCSAGVAWRRARGCAGRVDGGGRLALACASASGGLVRASQITSFRQQFRPRVHRLNFFMFFPNPDPGFDPDFNSGFTVCFNSAPILNSNPSLLLKSERSPSLDSDLTSTLDTHQYLIASIMHPAIYVDNDPMIRNMNMD</sequence>
<proteinExistence type="predicted"/>
<name>A0A4C1V214_EUMVA</name>
<gene>
    <name evidence="1" type="ORF">EVAR_19685_1</name>
</gene>
<comment type="caution">
    <text evidence="1">The sequence shown here is derived from an EMBL/GenBank/DDBJ whole genome shotgun (WGS) entry which is preliminary data.</text>
</comment>